<evidence type="ECO:0000313" key="6">
    <source>
        <dbReference type="EMBL" id="OBS09168.1"/>
    </source>
</evidence>
<dbReference type="GO" id="GO:0003700">
    <property type="term" value="F:DNA-binding transcription factor activity"/>
    <property type="evidence" value="ECO:0007669"/>
    <property type="project" value="InterPro"/>
</dbReference>
<evidence type="ECO:0000313" key="7">
    <source>
        <dbReference type="Proteomes" id="UP000029273"/>
    </source>
</evidence>
<dbReference type="InterPro" id="IPR000847">
    <property type="entry name" value="LysR_HTH_N"/>
</dbReference>
<organism evidence="6 7">
    <name type="scientific">Acidihalobacter prosperus</name>
    <dbReference type="NCBI Taxonomy" id="160660"/>
    <lineage>
        <taxon>Bacteria</taxon>
        <taxon>Pseudomonadati</taxon>
        <taxon>Pseudomonadota</taxon>
        <taxon>Gammaproteobacteria</taxon>
        <taxon>Chromatiales</taxon>
        <taxon>Ectothiorhodospiraceae</taxon>
        <taxon>Acidihalobacter</taxon>
    </lineage>
</organism>
<keyword evidence="2" id="KW-0805">Transcription regulation</keyword>
<dbReference type="AlphaFoldDB" id="A0A1A6C3N2"/>
<dbReference type="InterPro" id="IPR058163">
    <property type="entry name" value="LysR-type_TF_proteobact-type"/>
</dbReference>
<name>A0A1A6C3N2_9GAMM</name>
<feature type="domain" description="HTH lysR-type" evidence="5">
    <location>
        <begin position="1"/>
        <end position="59"/>
    </location>
</feature>
<comment type="similarity">
    <text evidence="1">Belongs to the LysR transcriptional regulatory family.</text>
</comment>
<dbReference type="Pfam" id="PF00126">
    <property type="entry name" value="HTH_1"/>
    <property type="match status" value="1"/>
</dbReference>
<evidence type="ECO:0000256" key="1">
    <source>
        <dbReference type="ARBA" id="ARBA00009437"/>
    </source>
</evidence>
<dbReference type="Gene3D" id="3.40.190.290">
    <property type="match status" value="1"/>
</dbReference>
<dbReference type="Gene3D" id="1.10.10.10">
    <property type="entry name" value="Winged helix-like DNA-binding domain superfamily/Winged helix DNA-binding domain"/>
    <property type="match status" value="1"/>
</dbReference>
<gene>
    <name evidence="6" type="ORF">Thpro_021496</name>
</gene>
<dbReference type="PANTHER" id="PTHR30537">
    <property type="entry name" value="HTH-TYPE TRANSCRIPTIONAL REGULATOR"/>
    <property type="match status" value="1"/>
</dbReference>
<keyword evidence="4" id="KW-0804">Transcription</keyword>
<accession>A0A1A6C3N2</accession>
<dbReference type="InterPro" id="IPR036390">
    <property type="entry name" value="WH_DNA-bd_sf"/>
</dbReference>
<dbReference type="Proteomes" id="UP000029273">
    <property type="component" value="Unassembled WGS sequence"/>
</dbReference>
<dbReference type="InterPro" id="IPR005119">
    <property type="entry name" value="LysR_subst-bd"/>
</dbReference>
<dbReference type="InterPro" id="IPR036388">
    <property type="entry name" value="WH-like_DNA-bd_sf"/>
</dbReference>
<dbReference type="Pfam" id="PF03466">
    <property type="entry name" value="LysR_substrate"/>
    <property type="match status" value="1"/>
</dbReference>
<evidence type="ECO:0000256" key="2">
    <source>
        <dbReference type="ARBA" id="ARBA00023015"/>
    </source>
</evidence>
<evidence type="ECO:0000256" key="4">
    <source>
        <dbReference type="ARBA" id="ARBA00023163"/>
    </source>
</evidence>
<evidence type="ECO:0000259" key="5">
    <source>
        <dbReference type="PROSITE" id="PS50931"/>
    </source>
</evidence>
<dbReference type="SUPFAM" id="SSF46785">
    <property type="entry name" value="Winged helix' DNA-binding domain"/>
    <property type="match status" value="1"/>
</dbReference>
<sequence>MTNWEDLRHFLAVAQAGSLSGAARTLKVDHATVSRRLAALERRLEARLVERLPRECRLTATGERVYALASEIESQAFAIDRIARGEQAQLKGEVTVSATPMTVEAILAVRLGDFRRRYPGIQLSLSAQNLFVSLTRREADIAVRMDAPGEQNNVARKLGQIPFALYSSRDYPHLDRPEAWEFIFYDAQFESVSNQQWLIQAAGTREVACRVSTTAGQQAAARAGAGVANLPCFLGDADEQLVRLPFDGEAHMPDLWLVVHSDLRRSAPVRAVMDYLVEVFAEFCEVAVDRGA</sequence>
<keyword evidence="3" id="KW-0238">DNA-binding</keyword>
<dbReference type="SUPFAM" id="SSF53850">
    <property type="entry name" value="Periplasmic binding protein-like II"/>
    <property type="match status" value="1"/>
</dbReference>
<dbReference type="RefSeq" id="WP_065089447.1">
    <property type="nucleotide sequence ID" value="NZ_JQSG02000003.1"/>
</dbReference>
<dbReference type="GO" id="GO:0006351">
    <property type="term" value="P:DNA-templated transcription"/>
    <property type="evidence" value="ECO:0007669"/>
    <property type="project" value="TreeGrafter"/>
</dbReference>
<dbReference type="PROSITE" id="PS50931">
    <property type="entry name" value="HTH_LYSR"/>
    <property type="match status" value="1"/>
</dbReference>
<dbReference type="EMBL" id="JQSG02000003">
    <property type="protein sequence ID" value="OBS09168.1"/>
    <property type="molecule type" value="Genomic_DNA"/>
</dbReference>
<reference evidence="6 7" key="1">
    <citation type="journal article" date="2014" name="Genome Announc.">
        <title>Draft Genome Sequence of the Iron-Oxidizing, Acidophilic, and Halotolerant 'Thiobacillus prosperus' Type Strain DSM 5130.</title>
        <authorList>
            <person name="Ossandon F.J."/>
            <person name="Cardenas J.P."/>
            <person name="Corbett M."/>
            <person name="Quatrini R."/>
            <person name="Holmes D.S."/>
            <person name="Watkin E."/>
        </authorList>
    </citation>
    <scope>NUCLEOTIDE SEQUENCE [LARGE SCALE GENOMIC DNA]</scope>
    <source>
        <strain evidence="6 7">DSM 5130</strain>
    </source>
</reference>
<dbReference type="OrthoDB" id="570111at2"/>
<protein>
    <submittedName>
        <fullName evidence="6">Transcriptional regulator</fullName>
    </submittedName>
</protein>
<evidence type="ECO:0000256" key="3">
    <source>
        <dbReference type="ARBA" id="ARBA00023125"/>
    </source>
</evidence>
<proteinExistence type="inferred from homology"/>
<keyword evidence="7" id="KW-1185">Reference proteome</keyword>
<dbReference type="GO" id="GO:0043565">
    <property type="term" value="F:sequence-specific DNA binding"/>
    <property type="evidence" value="ECO:0007669"/>
    <property type="project" value="TreeGrafter"/>
</dbReference>
<comment type="caution">
    <text evidence="6">The sequence shown here is derived from an EMBL/GenBank/DDBJ whole genome shotgun (WGS) entry which is preliminary data.</text>
</comment>
<dbReference type="PANTHER" id="PTHR30537:SF3">
    <property type="entry name" value="TRANSCRIPTIONAL REGULATORY PROTEIN"/>
    <property type="match status" value="1"/>
</dbReference>